<dbReference type="EMBL" id="CM010715">
    <property type="protein sequence ID" value="RZC47173.1"/>
    <property type="molecule type" value="Genomic_DNA"/>
</dbReference>
<protein>
    <submittedName>
        <fullName evidence="1">Uncharacterized protein</fullName>
    </submittedName>
</protein>
<dbReference type="Proteomes" id="UP000316621">
    <property type="component" value="Chromosome 1"/>
</dbReference>
<dbReference type="AlphaFoldDB" id="A0A4Y7IE09"/>
<gene>
    <name evidence="1" type="ORF">C5167_040109</name>
</gene>
<proteinExistence type="predicted"/>
<keyword evidence="2" id="KW-1185">Reference proteome</keyword>
<sequence>MDGMVEALENKIRLVVAFTASEIVYDQFLHWDQTIPRGRDPMKVRHLMMLQHRSTMPLAPDHGKVQD</sequence>
<reference evidence="1 2" key="1">
    <citation type="journal article" date="2018" name="Science">
        <title>The opium poppy genome and morphinan production.</title>
        <authorList>
            <person name="Guo L."/>
            <person name="Winzer T."/>
            <person name="Yang X."/>
            <person name="Li Y."/>
            <person name="Ning Z."/>
            <person name="He Z."/>
            <person name="Teodor R."/>
            <person name="Lu Y."/>
            <person name="Bowser T.A."/>
            <person name="Graham I.A."/>
            <person name="Ye K."/>
        </authorList>
    </citation>
    <scope>NUCLEOTIDE SEQUENCE [LARGE SCALE GENOMIC DNA]</scope>
    <source>
        <strain evidence="2">cv. HN1</strain>
        <tissue evidence="1">Leaves</tissue>
    </source>
</reference>
<evidence type="ECO:0000313" key="2">
    <source>
        <dbReference type="Proteomes" id="UP000316621"/>
    </source>
</evidence>
<name>A0A4Y7IE09_PAPSO</name>
<evidence type="ECO:0000313" key="1">
    <source>
        <dbReference type="EMBL" id="RZC47173.1"/>
    </source>
</evidence>
<dbReference type="Gramene" id="RZC47173">
    <property type="protein sequence ID" value="RZC47173"/>
    <property type="gene ID" value="C5167_040109"/>
</dbReference>
<organism evidence="1 2">
    <name type="scientific">Papaver somniferum</name>
    <name type="common">Opium poppy</name>
    <dbReference type="NCBI Taxonomy" id="3469"/>
    <lineage>
        <taxon>Eukaryota</taxon>
        <taxon>Viridiplantae</taxon>
        <taxon>Streptophyta</taxon>
        <taxon>Embryophyta</taxon>
        <taxon>Tracheophyta</taxon>
        <taxon>Spermatophyta</taxon>
        <taxon>Magnoliopsida</taxon>
        <taxon>Ranunculales</taxon>
        <taxon>Papaveraceae</taxon>
        <taxon>Papaveroideae</taxon>
        <taxon>Papaver</taxon>
    </lineage>
</organism>
<accession>A0A4Y7IE09</accession>